<gene>
    <name evidence="3" type="ORF">ESV85_19750</name>
</gene>
<evidence type="ECO:0000259" key="2">
    <source>
        <dbReference type="Pfam" id="PF12704"/>
    </source>
</evidence>
<dbReference type="Proteomes" id="UP000321935">
    <property type="component" value="Unassembled WGS sequence"/>
</dbReference>
<feature type="domain" description="MacB-like periplasmic core" evidence="2">
    <location>
        <begin position="20"/>
        <end position="157"/>
    </location>
</feature>
<dbReference type="InterPro" id="IPR025857">
    <property type="entry name" value="MacB_PCD"/>
</dbReference>
<reference evidence="3 4" key="1">
    <citation type="submission" date="2019-08" db="EMBL/GenBank/DDBJ databases">
        <title>Genomes sequence of Algoriphagus aquimarinus ACAM450.</title>
        <authorList>
            <person name="Bowman J.P."/>
        </authorList>
    </citation>
    <scope>NUCLEOTIDE SEQUENCE [LARGE SCALE GENOMIC DNA]</scope>
    <source>
        <strain evidence="3 4">ACAM 450</strain>
    </source>
</reference>
<organism evidence="3 4">
    <name type="scientific">Algoriphagus aquimarinus</name>
    <dbReference type="NCBI Taxonomy" id="237018"/>
    <lineage>
        <taxon>Bacteria</taxon>
        <taxon>Pseudomonadati</taxon>
        <taxon>Bacteroidota</taxon>
        <taxon>Cytophagia</taxon>
        <taxon>Cytophagales</taxon>
        <taxon>Cyclobacteriaceae</taxon>
        <taxon>Algoriphagus</taxon>
    </lineage>
</organism>
<protein>
    <submittedName>
        <fullName evidence="3">ABC transporter permease</fullName>
    </submittedName>
</protein>
<proteinExistence type="predicted"/>
<keyword evidence="1" id="KW-0472">Membrane</keyword>
<accession>A0A5C7AH44</accession>
<dbReference type="Pfam" id="PF12704">
    <property type="entry name" value="MacB_PCD"/>
    <property type="match status" value="1"/>
</dbReference>
<keyword evidence="1" id="KW-0812">Transmembrane</keyword>
<dbReference type="EMBL" id="VORW01000023">
    <property type="protein sequence ID" value="TXE03724.1"/>
    <property type="molecule type" value="Genomic_DNA"/>
</dbReference>
<name>A0A5C7AH44_9BACT</name>
<evidence type="ECO:0000313" key="3">
    <source>
        <dbReference type="EMBL" id="TXE03724.1"/>
    </source>
</evidence>
<dbReference type="OrthoDB" id="5933722at2"/>
<evidence type="ECO:0000256" key="1">
    <source>
        <dbReference type="SAM" id="Phobius"/>
    </source>
</evidence>
<dbReference type="AlphaFoldDB" id="A0A5C7AH44"/>
<feature type="transmembrane region" description="Helical" evidence="1">
    <location>
        <begin position="21"/>
        <end position="41"/>
    </location>
</feature>
<keyword evidence="1" id="KW-1133">Transmembrane helix</keyword>
<sequence>MWKNYLKIGWRVLRKNRLYTVLNVLGLTMGISGFLMIMIFIQDEVNYDHFYPDSESVFRITSHWGDYSTASYATAPPSLGPRIQADISEVEAVTRVLKWNDFTIQPGSGNNKDQVFREENVFYAEPNFFAVFDLNLLAGNKEKALADSRNVVITENMRLLKNFLQGKIFFD</sequence>
<evidence type="ECO:0000313" key="4">
    <source>
        <dbReference type="Proteomes" id="UP000321935"/>
    </source>
</evidence>
<comment type="caution">
    <text evidence="3">The sequence shown here is derived from an EMBL/GenBank/DDBJ whole genome shotgun (WGS) entry which is preliminary data.</text>
</comment>
<dbReference type="RefSeq" id="WP_146920683.1">
    <property type="nucleotide sequence ID" value="NZ_VORW01000023.1"/>
</dbReference>